<dbReference type="RefSeq" id="XP_064852436.1">
    <property type="nucleotide sequence ID" value="XM_064996364.1"/>
</dbReference>
<evidence type="ECO:0000256" key="3">
    <source>
        <dbReference type="ARBA" id="ARBA00022989"/>
    </source>
</evidence>
<protein>
    <submittedName>
        <fullName evidence="6">Bxi1 protein</fullName>
    </submittedName>
</protein>
<evidence type="ECO:0000256" key="1">
    <source>
        <dbReference type="ARBA" id="ARBA00004141"/>
    </source>
</evidence>
<proteinExistence type="inferred from homology"/>
<comment type="similarity">
    <text evidence="5">Belongs to the BI1 family.</text>
</comment>
<accession>A0AAV5QLB3</accession>
<keyword evidence="3 5" id="KW-1133">Transmembrane helix</keyword>
<evidence type="ECO:0000256" key="2">
    <source>
        <dbReference type="ARBA" id="ARBA00022692"/>
    </source>
</evidence>
<feature type="transmembrane region" description="Helical" evidence="5">
    <location>
        <begin position="150"/>
        <end position="169"/>
    </location>
</feature>
<feature type="transmembrane region" description="Helical" evidence="5">
    <location>
        <begin position="207"/>
        <end position="228"/>
    </location>
</feature>
<comment type="subcellular location">
    <subcellularLocation>
        <location evidence="1">Membrane</location>
        <topology evidence="1">Multi-pass membrane protein</topology>
    </subcellularLocation>
</comment>
<sequence>MSQPAYEPLSPAGAPPSYSDEILNPEGAGNNATANGDNIPDDFKYGTNVAGCELSIRQMFVRKVYTLLTAQLFVTFAIGLLINVCEPVKQFAYNNSWLLIVSLVGSMGFMIAAFIKSRSYPYNLLLLAGFTICESYAVGVITTIYDTNVVINAVLLTSVIFLGLTVFALQTKYDFTSLQGYLFYALLAMVTFSFFGMFLNYSSTTEYIYSIIGALIFSVYIIVDTQIIMRKLHPEEEVSAAITLYLDIINLFLHILRIMSHGDD</sequence>
<feature type="transmembrane region" description="Helical" evidence="5">
    <location>
        <begin position="240"/>
        <end position="259"/>
    </location>
</feature>
<dbReference type="Proteomes" id="UP001360560">
    <property type="component" value="Unassembled WGS sequence"/>
</dbReference>
<keyword evidence="7" id="KW-1185">Reference proteome</keyword>
<comment type="caution">
    <text evidence="6">The sequence shown here is derived from an EMBL/GenBank/DDBJ whole genome shotgun (WGS) entry which is preliminary data.</text>
</comment>
<dbReference type="GeneID" id="90073415"/>
<dbReference type="Pfam" id="PF01027">
    <property type="entry name" value="Bax1-I"/>
    <property type="match status" value="1"/>
</dbReference>
<name>A0AAV5QLB3_9ASCO</name>
<dbReference type="InterPro" id="IPR006214">
    <property type="entry name" value="Bax_inhibitor_1-related"/>
</dbReference>
<gene>
    <name evidence="6" type="ORF">DASC09_027610</name>
</gene>
<evidence type="ECO:0000256" key="5">
    <source>
        <dbReference type="RuleBase" id="RU004379"/>
    </source>
</evidence>
<evidence type="ECO:0000256" key="4">
    <source>
        <dbReference type="ARBA" id="ARBA00023136"/>
    </source>
</evidence>
<feature type="transmembrane region" description="Helical" evidence="5">
    <location>
        <begin position="181"/>
        <end position="201"/>
    </location>
</feature>
<feature type="transmembrane region" description="Helical" evidence="5">
    <location>
        <begin position="96"/>
        <end position="115"/>
    </location>
</feature>
<feature type="transmembrane region" description="Helical" evidence="5">
    <location>
        <begin position="64"/>
        <end position="84"/>
    </location>
</feature>
<dbReference type="EMBL" id="BTFZ01000006">
    <property type="protein sequence ID" value="GMM35436.1"/>
    <property type="molecule type" value="Genomic_DNA"/>
</dbReference>
<evidence type="ECO:0000313" key="7">
    <source>
        <dbReference type="Proteomes" id="UP001360560"/>
    </source>
</evidence>
<dbReference type="CDD" id="cd10429">
    <property type="entry name" value="GAAP_like"/>
    <property type="match status" value="1"/>
</dbReference>
<evidence type="ECO:0000313" key="6">
    <source>
        <dbReference type="EMBL" id="GMM35436.1"/>
    </source>
</evidence>
<feature type="transmembrane region" description="Helical" evidence="5">
    <location>
        <begin position="122"/>
        <end position="144"/>
    </location>
</feature>
<dbReference type="PANTHER" id="PTHR23291">
    <property type="entry name" value="BAX INHIBITOR-RELATED"/>
    <property type="match status" value="1"/>
</dbReference>
<keyword evidence="2 5" id="KW-0812">Transmembrane</keyword>
<dbReference type="PANTHER" id="PTHR23291:SF50">
    <property type="entry name" value="PROTEIN LIFEGUARD 4"/>
    <property type="match status" value="1"/>
</dbReference>
<keyword evidence="4 5" id="KW-0472">Membrane</keyword>
<dbReference type="AlphaFoldDB" id="A0AAV5QLB3"/>
<organism evidence="6 7">
    <name type="scientific">Saccharomycopsis crataegensis</name>
    <dbReference type="NCBI Taxonomy" id="43959"/>
    <lineage>
        <taxon>Eukaryota</taxon>
        <taxon>Fungi</taxon>
        <taxon>Dikarya</taxon>
        <taxon>Ascomycota</taxon>
        <taxon>Saccharomycotina</taxon>
        <taxon>Saccharomycetes</taxon>
        <taxon>Saccharomycopsidaceae</taxon>
        <taxon>Saccharomycopsis</taxon>
    </lineage>
</organism>
<reference evidence="6 7" key="1">
    <citation type="journal article" date="2023" name="Elife">
        <title>Identification of key yeast species and microbe-microbe interactions impacting larval growth of Drosophila in the wild.</title>
        <authorList>
            <person name="Mure A."/>
            <person name="Sugiura Y."/>
            <person name="Maeda R."/>
            <person name="Honda K."/>
            <person name="Sakurai N."/>
            <person name="Takahashi Y."/>
            <person name="Watada M."/>
            <person name="Katoh T."/>
            <person name="Gotoh A."/>
            <person name="Gotoh Y."/>
            <person name="Taniguchi I."/>
            <person name="Nakamura K."/>
            <person name="Hayashi T."/>
            <person name="Katayama T."/>
            <person name="Uemura T."/>
            <person name="Hattori Y."/>
        </authorList>
    </citation>
    <scope>NUCLEOTIDE SEQUENCE [LARGE SCALE GENOMIC DNA]</scope>
    <source>
        <strain evidence="6 7">SC-9</strain>
    </source>
</reference>
<dbReference type="GO" id="GO:0016020">
    <property type="term" value="C:membrane"/>
    <property type="evidence" value="ECO:0007669"/>
    <property type="project" value="UniProtKB-SubCell"/>
</dbReference>